<dbReference type="Gene3D" id="3.10.129.10">
    <property type="entry name" value="Hotdog Thioesterase"/>
    <property type="match status" value="2"/>
</dbReference>
<dbReference type="STRING" id="2045.KR76_00370"/>
<dbReference type="PANTHER" id="PTHR42993">
    <property type="entry name" value="MAOC-LIKE DEHYDRATASE DOMAIN-CONTAINING PROTEIN"/>
    <property type="match status" value="1"/>
</dbReference>
<dbReference type="AlphaFoldDB" id="A0A0A1DJU3"/>
<dbReference type="eggNOG" id="COG2030">
    <property type="taxonomic scope" value="Bacteria"/>
</dbReference>
<accession>A0A0A1DJU3</accession>
<dbReference type="GeneID" id="96607462"/>
<organism evidence="1 2">
    <name type="scientific">Nocardioides simplex</name>
    <name type="common">Arthrobacter simplex</name>
    <dbReference type="NCBI Taxonomy" id="2045"/>
    <lineage>
        <taxon>Bacteria</taxon>
        <taxon>Bacillati</taxon>
        <taxon>Actinomycetota</taxon>
        <taxon>Actinomycetes</taxon>
        <taxon>Propionibacteriales</taxon>
        <taxon>Nocardioidaceae</taxon>
        <taxon>Pimelobacter</taxon>
    </lineage>
</organism>
<protein>
    <submittedName>
        <fullName evidence="1">Acyl dehydratase</fullName>
    </submittedName>
</protein>
<name>A0A0A1DJU3_NOCSI</name>
<evidence type="ECO:0000313" key="1">
    <source>
        <dbReference type="EMBL" id="AIY15615.1"/>
    </source>
</evidence>
<sequence>MRVFTRVEELAGAVGEHLGHSDWVVVDRARLDGFAAATGTTDYLALTLVPLLSAQVHDFRGFSMGVNYGCDRVRFPAPLSPGARVRAGVEVTAVEAFGAGVQVRTTVTIEREHADQPVCVAETIAYLVP</sequence>
<evidence type="ECO:0000313" key="2">
    <source>
        <dbReference type="Proteomes" id="UP000030300"/>
    </source>
</evidence>
<dbReference type="Proteomes" id="UP000030300">
    <property type="component" value="Chromosome"/>
</dbReference>
<dbReference type="PANTHER" id="PTHR42993:SF1">
    <property type="entry name" value="MAOC-LIKE DEHYDRATASE DOMAIN-CONTAINING PROTEIN"/>
    <property type="match status" value="1"/>
</dbReference>
<gene>
    <name evidence="1" type="ORF">KR76_00370</name>
</gene>
<dbReference type="KEGG" id="psim:KR76_00370"/>
<dbReference type="EMBL" id="CP009896">
    <property type="protein sequence ID" value="AIY15615.1"/>
    <property type="molecule type" value="Genomic_DNA"/>
</dbReference>
<keyword evidence="2" id="KW-1185">Reference proteome</keyword>
<dbReference type="RefSeq" id="WP_038675822.1">
    <property type="nucleotide sequence ID" value="NZ_BJMC01000016.1"/>
</dbReference>
<dbReference type="HOGENOM" id="CLU_108911_0_0_11"/>
<proteinExistence type="predicted"/>
<dbReference type="SUPFAM" id="SSF54637">
    <property type="entry name" value="Thioesterase/thiol ester dehydrase-isomerase"/>
    <property type="match status" value="1"/>
</dbReference>
<reference evidence="1 2" key="1">
    <citation type="journal article" date="2015" name="Genome Announc.">
        <title>Complete Genome Sequence of Steroid-Transforming Nocardioides simplex VKM Ac-2033D.</title>
        <authorList>
            <person name="Shtratnikova V.Y."/>
            <person name="Schelkunov M.I."/>
            <person name="Pekov Y.A."/>
            <person name="Fokina V.V."/>
            <person name="Logacheva M.D."/>
            <person name="Sokolov S.L."/>
            <person name="Bragin E.Y."/>
            <person name="Ashapkin V.V."/>
            <person name="Donova M.V."/>
        </authorList>
    </citation>
    <scope>NUCLEOTIDE SEQUENCE [LARGE SCALE GENOMIC DNA]</scope>
    <source>
        <strain evidence="1 2">VKM Ac-2033D</strain>
    </source>
</reference>
<dbReference type="OrthoDB" id="3367032at2"/>
<dbReference type="InterPro" id="IPR029069">
    <property type="entry name" value="HotDog_dom_sf"/>
</dbReference>